<feature type="compositionally biased region" description="Polar residues" evidence="1">
    <location>
        <begin position="10"/>
        <end position="20"/>
    </location>
</feature>
<feature type="non-terminal residue" evidence="2">
    <location>
        <position position="1"/>
    </location>
</feature>
<protein>
    <submittedName>
        <fullName evidence="2">Uncharacterized protein</fullName>
    </submittedName>
</protein>
<accession>X0ZMD0</accession>
<dbReference type="AlphaFoldDB" id="X0ZMD0"/>
<organism evidence="2">
    <name type="scientific">marine sediment metagenome</name>
    <dbReference type="NCBI Taxonomy" id="412755"/>
    <lineage>
        <taxon>unclassified sequences</taxon>
        <taxon>metagenomes</taxon>
        <taxon>ecological metagenomes</taxon>
    </lineage>
</organism>
<feature type="region of interest" description="Disordered" evidence="1">
    <location>
        <begin position="1"/>
        <end position="35"/>
    </location>
</feature>
<name>X0ZMD0_9ZZZZ</name>
<comment type="caution">
    <text evidence="2">The sequence shown here is derived from an EMBL/GenBank/DDBJ whole genome shotgun (WGS) entry which is preliminary data.</text>
</comment>
<sequence>GNIHSENKQLGRSIQGNATKRSVKTGGLKGIRDTG</sequence>
<evidence type="ECO:0000256" key="1">
    <source>
        <dbReference type="SAM" id="MobiDB-lite"/>
    </source>
</evidence>
<proteinExistence type="predicted"/>
<reference evidence="2" key="1">
    <citation type="journal article" date="2014" name="Front. Microbiol.">
        <title>High frequency of phylogenetically diverse reductive dehalogenase-homologous genes in deep subseafloor sedimentary metagenomes.</title>
        <authorList>
            <person name="Kawai M."/>
            <person name="Futagami T."/>
            <person name="Toyoda A."/>
            <person name="Takaki Y."/>
            <person name="Nishi S."/>
            <person name="Hori S."/>
            <person name="Arai W."/>
            <person name="Tsubouchi T."/>
            <person name="Morono Y."/>
            <person name="Uchiyama I."/>
            <person name="Ito T."/>
            <person name="Fujiyama A."/>
            <person name="Inagaki F."/>
            <person name="Takami H."/>
        </authorList>
    </citation>
    <scope>NUCLEOTIDE SEQUENCE</scope>
    <source>
        <strain evidence="2">Expedition CK06-06</strain>
    </source>
</reference>
<evidence type="ECO:0000313" key="2">
    <source>
        <dbReference type="EMBL" id="GAG59252.1"/>
    </source>
</evidence>
<dbReference type="EMBL" id="BART01006194">
    <property type="protein sequence ID" value="GAG59252.1"/>
    <property type="molecule type" value="Genomic_DNA"/>
</dbReference>
<gene>
    <name evidence="2" type="ORF">S01H4_14103</name>
</gene>